<organism evidence="1 2">
    <name type="scientific">Mucilaginibacter pineti</name>
    <dbReference type="NCBI Taxonomy" id="1391627"/>
    <lineage>
        <taxon>Bacteria</taxon>
        <taxon>Pseudomonadati</taxon>
        <taxon>Bacteroidota</taxon>
        <taxon>Sphingobacteriia</taxon>
        <taxon>Sphingobacteriales</taxon>
        <taxon>Sphingobacteriaceae</taxon>
        <taxon>Mucilaginibacter</taxon>
    </lineage>
</organism>
<dbReference type="AlphaFoldDB" id="A0A1G7GFN6"/>
<protein>
    <submittedName>
        <fullName evidence="1">Uncharacterized protein</fullName>
    </submittedName>
</protein>
<gene>
    <name evidence="1" type="ORF">SAMN05216464_110118</name>
</gene>
<proteinExistence type="predicted"/>
<reference evidence="1 2" key="1">
    <citation type="submission" date="2016-10" db="EMBL/GenBank/DDBJ databases">
        <authorList>
            <person name="de Groot N.N."/>
        </authorList>
    </citation>
    <scope>NUCLEOTIDE SEQUENCE [LARGE SCALE GENOMIC DNA]</scope>
    <source>
        <strain evidence="1 2">47C3B</strain>
    </source>
</reference>
<name>A0A1G7GFN6_9SPHI</name>
<sequence>MALPDNVQGSITAFFSALSAISTYTDVSSGGNKYELYVYSLVHKALSKNFELFPEGLSSAGEFKFKCSPTPISENFSYFTFIVPGRNLYELRNGIEVKGHAMEHEMDIAVFNRANFNHGEYPNHSDLALSLECKFYDSASALKGEVRKYLGAISDLSKFAEPIGLPHLAGCMHLKHEFFKAFVTNVARSSRTDLQDFLSSYSLNPKFGISPGTTEEQSFKDEISSESLNW</sequence>
<dbReference type="RefSeq" id="WP_091151999.1">
    <property type="nucleotide sequence ID" value="NZ_FNAI01000010.1"/>
</dbReference>
<dbReference type="EMBL" id="FNAI01000010">
    <property type="protein sequence ID" value="SDE86819.1"/>
    <property type="molecule type" value="Genomic_DNA"/>
</dbReference>
<evidence type="ECO:0000313" key="2">
    <source>
        <dbReference type="Proteomes" id="UP000199072"/>
    </source>
</evidence>
<keyword evidence="2" id="KW-1185">Reference proteome</keyword>
<dbReference type="OrthoDB" id="8456142at2"/>
<evidence type="ECO:0000313" key="1">
    <source>
        <dbReference type="EMBL" id="SDE86819.1"/>
    </source>
</evidence>
<accession>A0A1G7GFN6</accession>
<dbReference type="STRING" id="1391627.SAMN05216464_110118"/>
<dbReference type="Proteomes" id="UP000199072">
    <property type="component" value="Unassembled WGS sequence"/>
</dbReference>